<dbReference type="Pfam" id="PF13768">
    <property type="entry name" value="VWA_3"/>
    <property type="match status" value="1"/>
</dbReference>
<dbReference type="EMBL" id="JAPFFF010000055">
    <property type="protein sequence ID" value="KAK8838496.1"/>
    <property type="molecule type" value="Genomic_DNA"/>
</dbReference>
<evidence type="ECO:0000259" key="3">
    <source>
        <dbReference type="PROSITE" id="PS51468"/>
    </source>
</evidence>
<dbReference type="InterPro" id="IPR036465">
    <property type="entry name" value="vWFA_dom_sf"/>
</dbReference>
<name>A0ABR2GX97_9EUKA</name>
<reference evidence="4 5" key="1">
    <citation type="submission" date="2024-04" db="EMBL/GenBank/DDBJ databases">
        <title>Tritrichomonas musculus Genome.</title>
        <authorList>
            <person name="Alves-Ferreira E."/>
            <person name="Grigg M."/>
            <person name="Lorenzi H."/>
            <person name="Galac M."/>
        </authorList>
    </citation>
    <scope>NUCLEOTIDE SEQUENCE [LARGE SCALE GENOMIC DNA]</scope>
    <source>
        <strain evidence="4 5">EAF2021</strain>
    </source>
</reference>
<dbReference type="Proteomes" id="UP001470230">
    <property type="component" value="Unassembled WGS sequence"/>
</dbReference>
<gene>
    <name evidence="4" type="ORF">M9Y10_033124</name>
</gene>
<dbReference type="SUPFAM" id="SSF53300">
    <property type="entry name" value="vWA-like"/>
    <property type="match status" value="1"/>
</dbReference>
<dbReference type="Gene3D" id="3.40.50.410">
    <property type="entry name" value="von Willebrand factor, type A domain"/>
    <property type="match status" value="1"/>
</dbReference>
<feature type="domain" description="VWFA" evidence="2">
    <location>
        <begin position="258"/>
        <end position="433"/>
    </location>
</feature>
<dbReference type="PANTHER" id="PTHR45737">
    <property type="entry name" value="VON WILLEBRAND FACTOR A DOMAIN-CONTAINING PROTEIN 5A"/>
    <property type="match status" value="1"/>
</dbReference>
<sequence>MSFGSCCILEKSDFYKMKPKKVEINGFQKGLIMNLEVTQTFQNKSEKNVEISYIFPNDMKICIYGITFVLGNKIINPIIRERKEAIEIYNKSINRGNCAFYGSNIADGLTEFKIGNLNPQIECKIIIKMALKAVITDRRTFFIKFPLDVYTPSGSVDCLNVYSNFFMEIQADKDKISNVKSNVKNAQFDKKQKIFKIANKIQNKIKNQSIMMTFETIEEIESSLLLSPRDKDSSYDYCAVSIVPKLCGYNDATHIEKEFVFLIDCSGSMSGDSIKNASECLELFLRSLQANTYFNIVLFGSTYKTLFKKPKKYCQKYAQKAIELAQNLKANLDGTDIYAPLKYVLNSPTICGLRKVFILTDGEVDNAQEVVDLVSKHSSQNICNTIGLGRFCDGGLLENIATVSGGKCDFVLDNKSISEKVIPQLQASFQERLKNISIHTEGFFNSSFEISPFPIKSICANDGTVVCLRGKKKNRKENRFEDGILITGDFKQEEIEIPVTDIEQLTIHEEDNYGCSKGKNIGKAITALFAFEQLKRYASNSISDKEKKKAIDISISSGVLCQYTGYIGIIEQSIMAKMRYEQIMDIRRGFCCECRPNVQPFVDKYAFSDEDSEDLPQDEDDDDEENENEDLDKDDVDNNDFDMMSLIKYQNIEGYWENLDEVNQIAGLQINKIKRIRVKKSFQENLCIATIIAIALLHVLAPNRRKSWKIIEEKGIDWLKKAVENEDIPEIINEIEKMIPRK</sequence>
<feature type="domain" description="VIT" evidence="3">
    <location>
        <begin position="3"/>
        <end position="131"/>
    </location>
</feature>
<dbReference type="PROSITE" id="PS50234">
    <property type="entry name" value="VWFA"/>
    <property type="match status" value="1"/>
</dbReference>
<accession>A0ABR2GX97</accession>
<protein>
    <submittedName>
        <fullName evidence="4">von Willebrand factor A domain-containing protein 5A</fullName>
    </submittedName>
</protein>
<dbReference type="InterPro" id="IPR013694">
    <property type="entry name" value="VIT"/>
</dbReference>
<organism evidence="4 5">
    <name type="scientific">Tritrichomonas musculus</name>
    <dbReference type="NCBI Taxonomy" id="1915356"/>
    <lineage>
        <taxon>Eukaryota</taxon>
        <taxon>Metamonada</taxon>
        <taxon>Parabasalia</taxon>
        <taxon>Tritrichomonadida</taxon>
        <taxon>Tritrichomonadidae</taxon>
        <taxon>Tritrichomonas</taxon>
    </lineage>
</organism>
<dbReference type="PROSITE" id="PS51468">
    <property type="entry name" value="VIT"/>
    <property type="match status" value="1"/>
</dbReference>
<proteinExistence type="predicted"/>
<keyword evidence="5" id="KW-1185">Reference proteome</keyword>
<dbReference type="InterPro" id="IPR002035">
    <property type="entry name" value="VWF_A"/>
</dbReference>
<comment type="caution">
    <text evidence="4">The sequence shown here is derived from an EMBL/GenBank/DDBJ whole genome shotgun (WGS) entry which is preliminary data.</text>
</comment>
<dbReference type="SMART" id="SM00327">
    <property type="entry name" value="VWA"/>
    <property type="match status" value="1"/>
</dbReference>
<feature type="region of interest" description="Disordered" evidence="1">
    <location>
        <begin position="611"/>
        <end position="639"/>
    </location>
</feature>
<dbReference type="Pfam" id="PF08487">
    <property type="entry name" value="VIT"/>
    <property type="match status" value="1"/>
</dbReference>
<evidence type="ECO:0000259" key="2">
    <source>
        <dbReference type="PROSITE" id="PS50234"/>
    </source>
</evidence>
<evidence type="ECO:0000313" key="4">
    <source>
        <dbReference type="EMBL" id="KAK8838496.1"/>
    </source>
</evidence>
<evidence type="ECO:0000313" key="5">
    <source>
        <dbReference type="Proteomes" id="UP001470230"/>
    </source>
</evidence>
<evidence type="ECO:0000256" key="1">
    <source>
        <dbReference type="SAM" id="MobiDB-lite"/>
    </source>
</evidence>
<dbReference type="PANTHER" id="PTHR45737:SF6">
    <property type="entry name" value="VON WILLEBRAND FACTOR A DOMAIN-CONTAINING PROTEIN 5A"/>
    <property type="match status" value="1"/>
</dbReference>